<keyword evidence="3" id="KW-1185">Reference proteome</keyword>
<dbReference type="SUPFAM" id="SSF56935">
    <property type="entry name" value="Porins"/>
    <property type="match status" value="1"/>
</dbReference>
<accession>A0ABT9BB59</accession>
<dbReference type="Proteomes" id="UP001176429">
    <property type="component" value="Unassembled WGS sequence"/>
</dbReference>
<evidence type="ECO:0000256" key="1">
    <source>
        <dbReference type="SAM" id="SignalP"/>
    </source>
</evidence>
<dbReference type="EMBL" id="JAUQSY010000005">
    <property type="protein sequence ID" value="MDO7874868.1"/>
    <property type="molecule type" value="Genomic_DNA"/>
</dbReference>
<feature type="chain" id="PRO_5045527395" description="Aromatic hydrocarbon degradation protein" evidence="1">
    <location>
        <begin position="23"/>
        <end position="532"/>
    </location>
</feature>
<dbReference type="Gene3D" id="2.40.160.60">
    <property type="entry name" value="Outer membrane protein transport protein (OMPP1/FadL/TodX)"/>
    <property type="match status" value="1"/>
</dbReference>
<reference evidence="2" key="1">
    <citation type="submission" date="2023-07" db="EMBL/GenBank/DDBJ databases">
        <authorList>
            <person name="Kim M.K."/>
        </authorList>
    </citation>
    <scope>NUCLEOTIDE SEQUENCE</scope>
    <source>
        <strain evidence="2">ASUV-10-1</strain>
    </source>
</reference>
<evidence type="ECO:0008006" key="4">
    <source>
        <dbReference type="Google" id="ProtNLM"/>
    </source>
</evidence>
<name>A0ABT9BB59_9BACT</name>
<protein>
    <recommendedName>
        <fullName evidence="4">Aromatic hydrocarbon degradation protein</fullName>
    </recommendedName>
</protein>
<comment type="caution">
    <text evidence="2">The sequence shown here is derived from an EMBL/GenBank/DDBJ whole genome shotgun (WGS) entry which is preliminary data.</text>
</comment>
<gene>
    <name evidence="2" type="ORF">Q5H93_09010</name>
</gene>
<keyword evidence="1" id="KW-0732">Signal</keyword>
<organism evidence="2 3">
    <name type="scientific">Hymenobacter aranciens</name>
    <dbReference type="NCBI Taxonomy" id="3063996"/>
    <lineage>
        <taxon>Bacteria</taxon>
        <taxon>Pseudomonadati</taxon>
        <taxon>Bacteroidota</taxon>
        <taxon>Cytophagia</taxon>
        <taxon>Cytophagales</taxon>
        <taxon>Hymenobacteraceae</taxon>
        <taxon>Hymenobacter</taxon>
    </lineage>
</organism>
<proteinExistence type="predicted"/>
<sequence length="532" mass="57722">MKTLSFRLALPLLLGAGLSARAQDFVGEASRYSQLQFGGPARTQGIAGANVALGADFGNLTSNPAGLGLYQKSEIHFAPGLGFGQADASGTGTTVNQTKNSFHIASAGLVLARRRTDDDANDWRGGSFALGFSRLADYNTAFSYEGTVADNASLFQRLREPRNTNGSTDYESALDDIYDQALNSYNNGSEYTSLDGLAYSTFLTNFSPDLSTLNITRGLRRNPTLAVPQRETITRAGSLSQFDLGYGASYRDRLYIGGGLGIVSANNRVTRTYEEGSNSADTSAFKSLRLLENERTTATGINLRLGIIYRMSDFLRVGASVQTPTYISLSNTFNQTLETYFASTIVVEDYVTQSSASSTKGATTSAVPAAYDYAIVTPFRANGGIALTIGKVGFLTGDIEYVGYDQARYHDTPEQANGTTYSFSAENRTIKSDYQNAINLRFGGELRFDVFRLRAGYAQYGDPYRNGSIDRSQKFYTAGAGLRQNSFFLDVAGVYTTFDQLYSPYTLSQGQEPAITVNNSRFTTNITAGFTF</sequence>
<evidence type="ECO:0000313" key="2">
    <source>
        <dbReference type="EMBL" id="MDO7874868.1"/>
    </source>
</evidence>
<feature type="signal peptide" evidence="1">
    <location>
        <begin position="1"/>
        <end position="22"/>
    </location>
</feature>
<evidence type="ECO:0000313" key="3">
    <source>
        <dbReference type="Proteomes" id="UP001176429"/>
    </source>
</evidence>
<dbReference type="RefSeq" id="WP_305006184.1">
    <property type="nucleotide sequence ID" value="NZ_JAUQSY010000005.1"/>
</dbReference>